<sequence>MQSTSVLKGQRGLLFISTFVLLLLKMVLFRSFIYENVKLEGLRSDVVAVLAVTCLCEIVTSARWKALVFGIVNFVISIMLFASTVYFNYYSTVPIYTALNGAGQVGQVGDSVRASIEGTNYLLFIDLPIILLFFLYKRYKNGSFPCAAQIAKRWQVAIVLAVSVVLCGFYIKTDKHIANELVLSENLGFLNYQITAAIKVSEGAGAIDKETIVSNVEQLQQEQEGVAGPKDADKTSPAAMFGVAKGKNVIVVQMEAFQNFAVHLKVNGQEVTPVLNELATSEFYFPHFFQQIGQGNTADAEFMSNTSIYPTGVEAMSSGYGDRIIPSSPRLLGKYGYVSNTFHVNDVTFWNRNQMYPALGFTKYYDKPSFTDDHFNGFGASDVELYRVGIEKLKALKDENQPFYAQFVTASSHHPFKIPKDLRKLNLPKSIEGTQLGDYLTALNYTDYAIGQLIQGLKDNGMWDNTILVLYGDHFGLQPKDNDPSWVSDELGIKYDERVSRFNVPFFVHVPGQKGSVREVVGGQVDIMPTIANLLGVSLKDEGYTVFGHDLFNVEQNTIGMRYYMPTGSFINNDILFLPGKGFEDGKATDLKTLLPVADFSKYRKDYDYVLGLEKLSDQYVRSLPRATE</sequence>
<dbReference type="Pfam" id="PF00884">
    <property type="entry name" value="Sulfatase"/>
    <property type="match status" value="1"/>
</dbReference>
<evidence type="ECO:0000256" key="7">
    <source>
        <dbReference type="ARBA" id="ARBA00023136"/>
    </source>
</evidence>
<comment type="similarity">
    <text evidence="3 8">Belongs to the LTA synthase family.</text>
</comment>
<protein>
    <submittedName>
        <fullName evidence="11">LTA synthase family protein</fullName>
        <ecNumber evidence="11">2.7.8.-</ecNumber>
    </submittedName>
</protein>
<keyword evidence="11" id="KW-0808">Transferase</keyword>
<organism evidence="11 12">
    <name type="scientific">Cohnella soli</name>
    <dbReference type="NCBI Taxonomy" id="425005"/>
    <lineage>
        <taxon>Bacteria</taxon>
        <taxon>Bacillati</taxon>
        <taxon>Bacillota</taxon>
        <taxon>Bacilli</taxon>
        <taxon>Bacillales</taxon>
        <taxon>Paenibacillaceae</taxon>
        <taxon>Cohnella</taxon>
    </lineage>
</organism>
<comment type="subcellular location">
    <subcellularLocation>
        <location evidence="1">Cell membrane</location>
        <topology evidence="1">Multi-pass membrane protein</topology>
    </subcellularLocation>
</comment>
<evidence type="ECO:0000256" key="2">
    <source>
        <dbReference type="ARBA" id="ARBA00004936"/>
    </source>
</evidence>
<feature type="transmembrane region" description="Helical" evidence="9">
    <location>
        <begin position="151"/>
        <end position="171"/>
    </location>
</feature>
<keyword evidence="5 9" id="KW-0812">Transmembrane</keyword>
<dbReference type="InterPro" id="IPR000917">
    <property type="entry name" value="Sulfatase_N"/>
</dbReference>
<dbReference type="Proteomes" id="UP001596113">
    <property type="component" value="Unassembled WGS sequence"/>
</dbReference>
<feature type="domain" description="Sulfatase N-terminal" evidence="10">
    <location>
        <begin position="247"/>
        <end position="537"/>
    </location>
</feature>
<dbReference type="InterPro" id="IPR017850">
    <property type="entry name" value="Alkaline_phosphatase_core_sf"/>
</dbReference>
<dbReference type="GO" id="GO:0016740">
    <property type="term" value="F:transferase activity"/>
    <property type="evidence" value="ECO:0007669"/>
    <property type="project" value="UniProtKB-KW"/>
</dbReference>
<dbReference type="RefSeq" id="WP_378128560.1">
    <property type="nucleotide sequence ID" value="NZ_JBHSMI010000002.1"/>
</dbReference>
<comment type="caution">
    <text evidence="11">The sequence shown here is derived from an EMBL/GenBank/DDBJ whole genome shotgun (WGS) entry which is preliminary data.</text>
</comment>
<feature type="transmembrane region" description="Helical" evidence="9">
    <location>
        <begin position="121"/>
        <end position="139"/>
    </location>
</feature>
<dbReference type="EMBL" id="JBHSMI010000002">
    <property type="protein sequence ID" value="MFC5401213.1"/>
    <property type="molecule type" value="Genomic_DNA"/>
</dbReference>
<dbReference type="SUPFAM" id="SSF53649">
    <property type="entry name" value="Alkaline phosphatase-like"/>
    <property type="match status" value="1"/>
</dbReference>
<keyword evidence="7 8" id="KW-0472">Membrane</keyword>
<dbReference type="CDD" id="cd16015">
    <property type="entry name" value="LTA_synthase"/>
    <property type="match status" value="1"/>
</dbReference>
<feature type="transmembrane region" description="Helical" evidence="9">
    <location>
        <begin position="41"/>
        <end position="59"/>
    </location>
</feature>
<evidence type="ECO:0000256" key="6">
    <source>
        <dbReference type="ARBA" id="ARBA00022989"/>
    </source>
</evidence>
<feature type="transmembrane region" description="Helical" evidence="9">
    <location>
        <begin position="66"/>
        <end position="87"/>
    </location>
</feature>
<keyword evidence="4 8" id="KW-1003">Cell membrane</keyword>
<dbReference type="PANTHER" id="PTHR47371:SF3">
    <property type="entry name" value="PHOSPHOGLYCEROL TRANSFERASE I"/>
    <property type="match status" value="1"/>
</dbReference>
<reference evidence="12" key="1">
    <citation type="journal article" date="2019" name="Int. J. Syst. Evol. Microbiol.">
        <title>The Global Catalogue of Microorganisms (GCM) 10K type strain sequencing project: providing services to taxonomists for standard genome sequencing and annotation.</title>
        <authorList>
            <consortium name="The Broad Institute Genomics Platform"/>
            <consortium name="The Broad Institute Genome Sequencing Center for Infectious Disease"/>
            <person name="Wu L."/>
            <person name="Ma J."/>
        </authorList>
    </citation>
    <scope>NUCLEOTIDE SEQUENCE [LARGE SCALE GENOMIC DNA]</scope>
    <source>
        <strain evidence="12">CGMCC 1.18575</strain>
    </source>
</reference>
<dbReference type="InterPro" id="IPR050448">
    <property type="entry name" value="OpgB/LTA_synthase_biosynth"/>
</dbReference>
<evidence type="ECO:0000256" key="4">
    <source>
        <dbReference type="ARBA" id="ARBA00022475"/>
    </source>
</evidence>
<evidence type="ECO:0000259" key="10">
    <source>
        <dbReference type="Pfam" id="PF00884"/>
    </source>
</evidence>
<evidence type="ECO:0000313" key="11">
    <source>
        <dbReference type="EMBL" id="MFC5401213.1"/>
    </source>
</evidence>
<name>A0ABW0HL19_9BACL</name>
<keyword evidence="6 9" id="KW-1133">Transmembrane helix</keyword>
<dbReference type="EC" id="2.7.8.-" evidence="11"/>
<comment type="pathway">
    <text evidence="2">Cell wall biogenesis; lipoteichoic acid biosynthesis.</text>
</comment>
<keyword evidence="12" id="KW-1185">Reference proteome</keyword>
<feature type="transmembrane region" description="Helical" evidence="9">
    <location>
        <begin position="12"/>
        <end position="29"/>
    </location>
</feature>
<dbReference type="PIRSF" id="PIRSF005091">
    <property type="entry name" value="Mmb_sulf_HI1246"/>
    <property type="match status" value="1"/>
</dbReference>
<dbReference type="PANTHER" id="PTHR47371">
    <property type="entry name" value="LIPOTEICHOIC ACID SYNTHASE"/>
    <property type="match status" value="1"/>
</dbReference>
<dbReference type="Gene3D" id="3.30.1120.170">
    <property type="match status" value="1"/>
</dbReference>
<evidence type="ECO:0000256" key="5">
    <source>
        <dbReference type="ARBA" id="ARBA00022692"/>
    </source>
</evidence>
<proteinExistence type="inferred from homology"/>
<evidence type="ECO:0000313" key="12">
    <source>
        <dbReference type="Proteomes" id="UP001596113"/>
    </source>
</evidence>
<dbReference type="Gene3D" id="3.40.720.10">
    <property type="entry name" value="Alkaline Phosphatase, subunit A"/>
    <property type="match status" value="1"/>
</dbReference>
<accession>A0ABW0HL19</accession>
<evidence type="ECO:0000256" key="1">
    <source>
        <dbReference type="ARBA" id="ARBA00004651"/>
    </source>
</evidence>
<gene>
    <name evidence="11" type="ORF">ACFPOF_00545</name>
</gene>
<evidence type="ECO:0000256" key="3">
    <source>
        <dbReference type="ARBA" id="ARBA00009983"/>
    </source>
</evidence>
<dbReference type="InterPro" id="IPR012160">
    <property type="entry name" value="LtaS-like"/>
</dbReference>
<evidence type="ECO:0000256" key="9">
    <source>
        <dbReference type="SAM" id="Phobius"/>
    </source>
</evidence>
<evidence type="ECO:0000256" key="8">
    <source>
        <dbReference type="PIRNR" id="PIRNR005091"/>
    </source>
</evidence>